<gene>
    <name evidence="7" type="ORF">WHR41_01487</name>
</gene>
<evidence type="ECO:0000313" key="7">
    <source>
        <dbReference type="EMBL" id="KAL1589515.1"/>
    </source>
</evidence>
<accession>A0AB34KXJ8</accession>
<dbReference type="RefSeq" id="XP_069232620.1">
    <property type="nucleotide sequence ID" value="XM_069370093.1"/>
</dbReference>
<dbReference type="GeneID" id="96002931"/>
<organism evidence="7 8">
    <name type="scientific">Cladosporium halotolerans</name>
    <dbReference type="NCBI Taxonomy" id="1052096"/>
    <lineage>
        <taxon>Eukaryota</taxon>
        <taxon>Fungi</taxon>
        <taxon>Dikarya</taxon>
        <taxon>Ascomycota</taxon>
        <taxon>Pezizomycotina</taxon>
        <taxon>Dothideomycetes</taxon>
        <taxon>Dothideomycetidae</taxon>
        <taxon>Cladosporiales</taxon>
        <taxon>Cladosporiaceae</taxon>
        <taxon>Cladosporium</taxon>
    </lineage>
</organism>
<evidence type="ECO:0000256" key="2">
    <source>
        <dbReference type="ARBA" id="ARBA00010761"/>
    </source>
</evidence>
<dbReference type="Proteomes" id="UP000803884">
    <property type="component" value="Unassembled WGS sequence"/>
</dbReference>
<evidence type="ECO:0000313" key="8">
    <source>
        <dbReference type="Proteomes" id="UP000803884"/>
    </source>
</evidence>
<keyword evidence="4" id="KW-0496">Mitochondrion</keyword>
<evidence type="ECO:0000256" key="6">
    <source>
        <dbReference type="ARBA" id="ARBA00035157"/>
    </source>
</evidence>
<dbReference type="GO" id="GO:1990904">
    <property type="term" value="C:ribonucleoprotein complex"/>
    <property type="evidence" value="ECO:0007669"/>
    <property type="project" value="UniProtKB-KW"/>
</dbReference>
<evidence type="ECO:0000256" key="5">
    <source>
        <dbReference type="ARBA" id="ARBA00023274"/>
    </source>
</evidence>
<dbReference type="EMBL" id="JAAQHG020000004">
    <property type="protein sequence ID" value="KAL1589515.1"/>
    <property type="molecule type" value="Genomic_DNA"/>
</dbReference>
<protein>
    <recommendedName>
        <fullName evidence="6">Small ribosomal subunit protein uS3m</fullName>
    </recommendedName>
</protein>
<keyword evidence="3" id="KW-0689">Ribosomal protein</keyword>
<dbReference type="Pfam" id="PF05316">
    <property type="entry name" value="VAR1"/>
    <property type="match status" value="1"/>
</dbReference>
<keyword evidence="8" id="KW-1185">Reference proteome</keyword>
<dbReference type="InterPro" id="IPR007980">
    <property type="entry name" value="Ribosomal_uS3m_fun"/>
</dbReference>
<comment type="caution">
    <text evidence="7">The sequence shown here is derived from an EMBL/GenBank/DDBJ whole genome shotgun (WGS) entry which is preliminary data.</text>
</comment>
<name>A0AB34KXJ8_9PEZI</name>
<dbReference type="GO" id="GO:0003735">
    <property type="term" value="F:structural constituent of ribosome"/>
    <property type="evidence" value="ECO:0007669"/>
    <property type="project" value="InterPro"/>
</dbReference>
<proteinExistence type="inferred from homology"/>
<comment type="subcellular location">
    <subcellularLocation>
        <location evidence="1">Mitochondrion</location>
    </subcellularLocation>
</comment>
<reference evidence="7 8" key="1">
    <citation type="journal article" date="2020" name="Microbiol. Resour. Announc.">
        <title>Draft Genome Sequence of a Cladosporium Species Isolated from the Mesophotic Ascidian Didemnum maculosum.</title>
        <authorList>
            <person name="Gioti A."/>
            <person name="Siaperas R."/>
            <person name="Nikolaivits E."/>
            <person name="Le Goff G."/>
            <person name="Ouazzani J."/>
            <person name="Kotoulas G."/>
            <person name="Topakas E."/>
        </authorList>
    </citation>
    <scope>NUCLEOTIDE SEQUENCE [LARGE SCALE GENOMIC DNA]</scope>
    <source>
        <strain evidence="7 8">TM138-S3</strain>
    </source>
</reference>
<comment type="similarity">
    <text evidence="2">Belongs to the universal ribosomal protein uS3 family.</text>
</comment>
<dbReference type="GO" id="GO:0005739">
    <property type="term" value="C:mitochondrion"/>
    <property type="evidence" value="ECO:0007669"/>
    <property type="project" value="UniProtKB-SubCell"/>
</dbReference>
<keyword evidence="5" id="KW-0687">Ribonucleoprotein</keyword>
<dbReference type="AlphaFoldDB" id="A0AB34KXJ8"/>
<evidence type="ECO:0000256" key="1">
    <source>
        <dbReference type="ARBA" id="ARBA00004173"/>
    </source>
</evidence>
<dbReference type="GO" id="GO:0006412">
    <property type="term" value="P:translation"/>
    <property type="evidence" value="ECO:0007669"/>
    <property type="project" value="InterPro"/>
</dbReference>
<evidence type="ECO:0000256" key="3">
    <source>
        <dbReference type="ARBA" id="ARBA00022980"/>
    </source>
</evidence>
<evidence type="ECO:0000256" key="4">
    <source>
        <dbReference type="ARBA" id="ARBA00023128"/>
    </source>
</evidence>
<sequence>MPPPPVGRAAKRLAVDLFTPTVQRPLQSLLAKTYGKPVELNFVELKRPHLNSEVLASLVTQKLKDRQNTPRRVVREVVRRAQLPTSQSEVPSQADHAKAAAKALAKDPSTSSMARAKAPIGHIMHSLRLKQVTSISVGAAGRLGKRMTANRAQSKTARKGLTSKGPGYVIRGIEKNHTETVVEAGKRRVGAFGIRVSVGHS</sequence>
<dbReference type="GO" id="GO:0005840">
    <property type="term" value="C:ribosome"/>
    <property type="evidence" value="ECO:0007669"/>
    <property type="project" value="UniProtKB-KW"/>
</dbReference>